<proteinExistence type="predicted"/>
<dbReference type="AlphaFoldDB" id="A0A7Y0DU52"/>
<evidence type="ECO:0000313" key="3">
    <source>
        <dbReference type="Proteomes" id="UP000570493"/>
    </source>
</evidence>
<dbReference type="InterPro" id="IPR021529">
    <property type="entry name" value="DUF2798"/>
</dbReference>
<evidence type="ECO:0000313" key="2">
    <source>
        <dbReference type="EMBL" id="NMM41682.1"/>
    </source>
</evidence>
<evidence type="ECO:0000256" key="1">
    <source>
        <dbReference type="SAM" id="Phobius"/>
    </source>
</evidence>
<feature type="transmembrane region" description="Helical" evidence="1">
    <location>
        <begin position="45"/>
        <end position="68"/>
    </location>
</feature>
<accession>A0A7Y0DU52</accession>
<dbReference type="EMBL" id="JABBMT010000020">
    <property type="protein sequence ID" value="NMM41682.1"/>
    <property type="molecule type" value="Genomic_DNA"/>
</dbReference>
<sequence length="73" mass="8317">MKIHFVFTAVFSFLMSFLLSAWVTYVNLGLSETFLHSWLIAFINAWPAAFVVAFTVAPPIRCVVITFFNRGLK</sequence>
<keyword evidence="1" id="KW-0812">Transmembrane</keyword>
<reference evidence="2" key="1">
    <citation type="submission" date="2020-04" db="EMBL/GenBank/DDBJ databases">
        <title>Genome Sequencing for Pseudoaltermonas arctica.</title>
        <authorList>
            <person name="Elkins N.S."/>
        </authorList>
    </citation>
    <scope>NUCLEOTIDE SEQUENCE [LARGE SCALE GENOMIC DNA]</scope>
    <source>
        <strain evidence="2">NEC-BIFX-2020_0012</strain>
    </source>
</reference>
<name>A0A7Y0DU52_9GAMM</name>
<dbReference type="Proteomes" id="UP000570493">
    <property type="component" value="Unassembled WGS sequence"/>
</dbReference>
<gene>
    <name evidence="2" type="ORF">HHO47_12840</name>
</gene>
<keyword evidence="1" id="KW-0472">Membrane</keyword>
<dbReference type="Pfam" id="PF11391">
    <property type="entry name" value="DUF2798"/>
    <property type="match status" value="1"/>
</dbReference>
<comment type="caution">
    <text evidence="2">The sequence shown here is derived from an EMBL/GenBank/DDBJ whole genome shotgun (WGS) entry which is preliminary data.</text>
</comment>
<organism evidence="2 3">
    <name type="scientific">Pseudoalteromonas arctica</name>
    <dbReference type="NCBI Taxonomy" id="394751"/>
    <lineage>
        <taxon>Bacteria</taxon>
        <taxon>Pseudomonadati</taxon>
        <taxon>Pseudomonadota</taxon>
        <taxon>Gammaproteobacteria</taxon>
        <taxon>Alteromonadales</taxon>
        <taxon>Pseudoalteromonadaceae</taxon>
        <taxon>Pseudoalteromonas</taxon>
    </lineage>
</organism>
<protein>
    <submittedName>
        <fullName evidence="2">DUF2798 domain-containing protein</fullName>
    </submittedName>
</protein>
<keyword evidence="1" id="KW-1133">Transmembrane helix</keyword>
<dbReference type="RefSeq" id="WP_169020652.1">
    <property type="nucleotide sequence ID" value="NZ_JABBMT010000020.1"/>
</dbReference>
<keyword evidence="3" id="KW-1185">Reference proteome</keyword>